<feature type="compositionally biased region" description="Low complexity" evidence="1">
    <location>
        <begin position="272"/>
        <end position="288"/>
    </location>
</feature>
<dbReference type="SMART" id="SM00950">
    <property type="entry name" value="Piwi"/>
    <property type="match status" value="1"/>
</dbReference>
<dbReference type="Pfam" id="PF16486">
    <property type="entry name" value="ArgoN"/>
    <property type="match status" value="1"/>
</dbReference>
<feature type="compositionally biased region" description="Polar residues" evidence="1">
    <location>
        <begin position="248"/>
        <end position="261"/>
    </location>
</feature>
<gene>
    <name evidence="4" type="ORF">PPYR_01825</name>
</gene>
<feature type="compositionally biased region" description="Polar residues" evidence="1">
    <location>
        <begin position="48"/>
        <end position="59"/>
    </location>
</feature>
<feature type="compositionally biased region" description="Basic and acidic residues" evidence="1">
    <location>
        <begin position="149"/>
        <end position="177"/>
    </location>
</feature>
<reference evidence="4 5" key="1">
    <citation type="journal article" date="2018" name="Elife">
        <title>Firefly genomes illuminate parallel origins of bioluminescence in beetles.</title>
        <authorList>
            <person name="Fallon T.R."/>
            <person name="Lower S.E."/>
            <person name="Chang C.H."/>
            <person name="Bessho-Uehara M."/>
            <person name="Martin G.J."/>
            <person name="Bewick A.J."/>
            <person name="Behringer M."/>
            <person name="Debat H.J."/>
            <person name="Wong I."/>
            <person name="Day J.C."/>
            <person name="Suvorov A."/>
            <person name="Silva C.J."/>
            <person name="Stanger-Hall K.F."/>
            <person name="Hall D.W."/>
            <person name="Schmitz R.J."/>
            <person name="Nelson D.R."/>
            <person name="Lewis S.M."/>
            <person name="Shigenobu S."/>
            <person name="Bybee S.M."/>
            <person name="Larracuente A.M."/>
            <person name="Oba Y."/>
            <person name="Weng J.K."/>
        </authorList>
    </citation>
    <scope>NUCLEOTIDE SEQUENCE [LARGE SCALE GENOMIC DNA]</scope>
    <source>
        <strain evidence="4">1611_PpyrPB1</strain>
        <tissue evidence="4">Whole body</tissue>
    </source>
</reference>
<organism evidence="4 5">
    <name type="scientific">Photinus pyralis</name>
    <name type="common">Common eastern firefly</name>
    <name type="synonym">Lampyris pyralis</name>
    <dbReference type="NCBI Taxonomy" id="7054"/>
    <lineage>
        <taxon>Eukaryota</taxon>
        <taxon>Metazoa</taxon>
        <taxon>Ecdysozoa</taxon>
        <taxon>Arthropoda</taxon>
        <taxon>Hexapoda</taxon>
        <taxon>Insecta</taxon>
        <taxon>Pterygota</taxon>
        <taxon>Neoptera</taxon>
        <taxon>Endopterygota</taxon>
        <taxon>Coleoptera</taxon>
        <taxon>Polyphaga</taxon>
        <taxon>Elateriformia</taxon>
        <taxon>Elateroidea</taxon>
        <taxon>Lampyridae</taxon>
        <taxon>Lampyrinae</taxon>
        <taxon>Photinus</taxon>
    </lineage>
</organism>
<dbReference type="InParanoid" id="A0A5N4B5H2"/>
<dbReference type="SMART" id="SM01163">
    <property type="entry name" value="DUF1785"/>
    <property type="match status" value="1"/>
</dbReference>
<dbReference type="InterPro" id="IPR032474">
    <property type="entry name" value="Argonaute_N"/>
</dbReference>
<dbReference type="InterPro" id="IPR012337">
    <property type="entry name" value="RNaseH-like_sf"/>
</dbReference>
<evidence type="ECO:0000256" key="1">
    <source>
        <dbReference type="SAM" id="MobiDB-lite"/>
    </source>
</evidence>
<dbReference type="InterPro" id="IPR019374">
    <property type="entry name" value="Ribosomal_mS22"/>
</dbReference>
<dbReference type="PROSITE" id="PS50821">
    <property type="entry name" value="PAZ"/>
    <property type="match status" value="1"/>
</dbReference>
<dbReference type="Gene3D" id="3.40.50.2300">
    <property type="match status" value="1"/>
</dbReference>
<dbReference type="EMBL" id="VVIM01000001">
    <property type="protein sequence ID" value="KAB0804855.1"/>
    <property type="molecule type" value="Genomic_DNA"/>
</dbReference>
<feature type="region of interest" description="Disordered" evidence="1">
    <location>
        <begin position="1"/>
        <end position="319"/>
    </location>
</feature>
<proteinExistence type="predicted"/>
<feature type="compositionally biased region" description="Low complexity" evidence="1">
    <location>
        <begin position="104"/>
        <end position="125"/>
    </location>
</feature>
<feature type="domain" description="Piwi" evidence="3">
    <location>
        <begin position="791"/>
        <end position="1093"/>
    </location>
</feature>
<dbReference type="PANTHER" id="PTHR22891">
    <property type="entry name" value="EUKARYOTIC TRANSLATION INITIATION FACTOR 2C"/>
    <property type="match status" value="1"/>
</dbReference>
<sequence>MGKKKFSKGGQGEKKDDQAQQPTASSSQQPPAGGAQGGQQRQPQQPSHSGRGTGSASERQPQPAAAAGAQGGQWRDQPPPQAGRGDGPQRQPQPRATGGQGQWRDQQPPQAGQGDGPQRQPQPAATGGRGRGDGSGRQPQAAASGGRGRAADQQKNKPGRDHKEWTKDSRGPPEKQFGKLSVEESQSGRGREDVGQQHQREFPPQSRYPPQQAQQGAPPPQQVPPATQQPRGPWDSQARLPSPAKQLTPAQSVTSISSQESFPAEPDRAPKGKQQGKGPKQQPKSAQAGDAGKQTKARQEGSPTDFIVPLRKQLKSGGTKGRKITIETNHLALILKHLKPAIHYDVAIEPDKPKKSMRAVMEQFRRDNYPNRYPAFDGVKNLYSSSPLPFGHEIAADVTINVDEQAKIYKVKVKFAAEVDLQCLADYFGSTARANIHMVTPQEAIQCLDIVLRNAPALNCIPVGRSFFTQPNRMIDLGEGMEMYNGVYQSAVLGWKPFLNVDVSHKAFPKMMHVLDMVQEVCGSYYQLTQPLVHQNHDAVNRFMKMLKVVYMIPNQPNSRRIMRVNELDSPAKDARFRNEQNVEMTVADYFAKVKQVPLRYPHLPCLWVGSRQRQPRILLPMEFCTIEPNQVTNRQMTPNQTSNMIRSAATSTQIRKQKIMDSVARANYNSDPCAREFSISVNTDFTKVPARILQPPSIRYHSNSVNVQKGVWRADQFCTSNQLQNWTIVCLDDRTKPPALQEFAQMMIDQGRRPLGMTIAPPKILTVRTQRYREKDTIEAKFKELKDQQLILVVIPDQKEIYNYVKQAAEISVGVMTQCVKGKNVFRPKPSTVGNILLKVNAKLNGLNHTLYETPRCLKEPCMIMGADVTHPSPESRGSVPSVAAVTASHDRYAFKYNITCRLQQSTQEIITDLANIVKEHLTYFEKTNNIKPKRIIFFRDGVSEGQFEIVVNSEVQAVRRGCAMVDPTGNYKPQLTFLVVQKRHHTRFFPMSQRDSEDRNFNVPAGTVVDTEITHPTALDFYLVSHASIQGVARPTKYRKLWDDNDMQEDELEELTYHLCHLFARCTRSVSYPAPTYYAHLAAARAKVYCENQRIDMNDLARAQRLLAIKTEIVKDGERDPAPVFFRKDVQSLLKSLTRVDIKKVYKKRKLGDGNSEFPVYKFMTDEQLQESISEAKRRADENILHMPPVVRIRTSIDRVYAHDAPLKGLESTNVVFTDITFGLKDRDRLIVVREPNGTLRNANWDERDRMNQVYFPKPYRKLKVPKMFYDSYFESLLERGEYEFILNRACIQFEPDHNDYQRVTSITYQHMNDNNGFDKLRSTRHFGPFVFYVTWFKNIDNLMLELIETAHIEEVNHLLNLFGKIHDFQINVTDLHGLNGLNWYIQEIAQKKGSLELAVKAYKDLAKRKSELQHNIDVAHGFV</sequence>
<dbReference type="InterPro" id="IPR032472">
    <property type="entry name" value="ArgoL2"/>
</dbReference>
<dbReference type="SUPFAM" id="SSF101690">
    <property type="entry name" value="PAZ domain"/>
    <property type="match status" value="1"/>
</dbReference>
<dbReference type="CDD" id="cd02846">
    <property type="entry name" value="PAZ_argonaute_like"/>
    <property type="match status" value="1"/>
</dbReference>
<dbReference type="Pfam" id="PF02170">
    <property type="entry name" value="PAZ"/>
    <property type="match status" value="1"/>
</dbReference>
<protein>
    <submittedName>
        <fullName evidence="4">Uncharacterized protein</fullName>
    </submittedName>
</protein>
<dbReference type="CDD" id="cd04657">
    <property type="entry name" value="Piwi_ago-like"/>
    <property type="match status" value="1"/>
</dbReference>
<dbReference type="SUPFAM" id="SSF53098">
    <property type="entry name" value="Ribonuclease H-like"/>
    <property type="match status" value="1"/>
</dbReference>
<dbReference type="InterPro" id="IPR003100">
    <property type="entry name" value="PAZ_dom"/>
</dbReference>
<evidence type="ECO:0000313" key="4">
    <source>
        <dbReference type="EMBL" id="KAB0804855.1"/>
    </source>
</evidence>
<dbReference type="Pfam" id="PF08699">
    <property type="entry name" value="ArgoL1"/>
    <property type="match status" value="1"/>
</dbReference>
<dbReference type="Pfam" id="PF02171">
    <property type="entry name" value="Piwi"/>
    <property type="match status" value="1"/>
</dbReference>
<dbReference type="GO" id="GO:0003723">
    <property type="term" value="F:RNA binding"/>
    <property type="evidence" value="ECO:0007669"/>
    <property type="project" value="InterPro"/>
</dbReference>
<accession>A0A5N4B5H2</accession>
<dbReference type="InterPro" id="IPR036085">
    <property type="entry name" value="PAZ_dom_sf"/>
</dbReference>
<dbReference type="InterPro" id="IPR014811">
    <property type="entry name" value="ArgoL1"/>
</dbReference>
<dbReference type="Pfam" id="PF16488">
    <property type="entry name" value="ArgoL2"/>
    <property type="match status" value="1"/>
</dbReference>
<name>A0A5N4B5H2_PHOPY</name>
<dbReference type="Gene3D" id="3.30.420.10">
    <property type="entry name" value="Ribonuclease H-like superfamily/Ribonuclease H"/>
    <property type="match status" value="1"/>
</dbReference>
<dbReference type="InterPro" id="IPR003165">
    <property type="entry name" value="Piwi"/>
</dbReference>
<dbReference type="InterPro" id="IPR036397">
    <property type="entry name" value="RNaseH_sf"/>
</dbReference>
<dbReference type="Proteomes" id="UP000327044">
    <property type="component" value="Unassembled WGS sequence"/>
</dbReference>
<evidence type="ECO:0000259" key="2">
    <source>
        <dbReference type="PROSITE" id="PS50821"/>
    </source>
</evidence>
<feature type="domain" description="PAZ" evidence="2">
    <location>
        <begin position="513"/>
        <end position="629"/>
    </location>
</feature>
<keyword evidence="5" id="KW-1185">Reference proteome</keyword>
<feature type="compositionally biased region" description="Basic and acidic residues" evidence="1">
    <location>
        <begin position="189"/>
        <end position="201"/>
    </location>
</feature>
<dbReference type="SMART" id="SM00949">
    <property type="entry name" value="PAZ"/>
    <property type="match status" value="1"/>
</dbReference>
<feature type="compositionally biased region" description="Low complexity" evidence="1">
    <location>
        <begin position="19"/>
        <end position="47"/>
    </location>
</feature>
<dbReference type="GO" id="GO:0034587">
    <property type="term" value="P:piRNA processing"/>
    <property type="evidence" value="ECO:0007669"/>
    <property type="project" value="UniProtKB-ARBA"/>
</dbReference>
<evidence type="ECO:0000259" key="3">
    <source>
        <dbReference type="PROSITE" id="PS50822"/>
    </source>
</evidence>
<dbReference type="PROSITE" id="PS50822">
    <property type="entry name" value="PIWI"/>
    <property type="match status" value="1"/>
</dbReference>
<evidence type="ECO:0000313" key="5">
    <source>
        <dbReference type="Proteomes" id="UP000327044"/>
    </source>
</evidence>
<dbReference type="InterPro" id="IPR045246">
    <property type="entry name" value="Piwi_ago-like"/>
</dbReference>
<comment type="caution">
    <text evidence="4">The sequence shown here is derived from an EMBL/GenBank/DDBJ whole genome shotgun (WGS) entry which is preliminary data.</text>
</comment>
<dbReference type="Gene3D" id="2.170.260.10">
    <property type="entry name" value="paz domain"/>
    <property type="match status" value="1"/>
</dbReference>
<dbReference type="Pfam" id="PF10245">
    <property type="entry name" value="MRP-S22"/>
    <property type="match status" value="1"/>
</dbReference>